<organism evidence="9 10">
    <name type="scientific">Thermomonospora cellulosilytica</name>
    <dbReference type="NCBI Taxonomy" id="1411118"/>
    <lineage>
        <taxon>Bacteria</taxon>
        <taxon>Bacillati</taxon>
        <taxon>Actinomycetota</taxon>
        <taxon>Actinomycetes</taxon>
        <taxon>Streptosporangiales</taxon>
        <taxon>Thermomonosporaceae</taxon>
        <taxon>Thermomonospora</taxon>
    </lineage>
</organism>
<dbReference type="FunFam" id="1.10.3730.20:FF:000001">
    <property type="entry name" value="Quaternary ammonium compound resistance transporter SugE"/>
    <property type="match status" value="1"/>
</dbReference>
<feature type="transmembrane region" description="Helical" evidence="8">
    <location>
        <begin position="15"/>
        <end position="36"/>
    </location>
</feature>
<protein>
    <submittedName>
        <fullName evidence="9">Quaternary ammonium compound-resistance protein SugE</fullName>
    </submittedName>
</protein>
<keyword evidence="3" id="KW-1003">Cell membrane</keyword>
<dbReference type="InterPro" id="IPR037185">
    <property type="entry name" value="EmrE-like"/>
</dbReference>
<keyword evidence="2" id="KW-0813">Transport</keyword>
<evidence type="ECO:0000256" key="2">
    <source>
        <dbReference type="ARBA" id="ARBA00022448"/>
    </source>
</evidence>
<dbReference type="Pfam" id="PF00893">
    <property type="entry name" value="Multi_Drug_Res"/>
    <property type="match status" value="1"/>
</dbReference>
<proteinExistence type="inferred from homology"/>
<keyword evidence="5 8" id="KW-1133">Transmembrane helix</keyword>
<evidence type="ECO:0000256" key="6">
    <source>
        <dbReference type="ARBA" id="ARBA00023136"/>
    </source>
</evidence>
<keyword evidence="6 8" id="KW-0472">Membrane</keyword>
<comment type="caution">
    <text evidence="9">The sequence shown here is derived from an EMBL/GenBank/DDBJ whole genome shotgun (WGS) entry which is preliminary data.</text>
</comment>
<reference evidence="9 10" key="1">
    <citation type="submission" date="2020-08" db="EMBL/GenBank/DDBJ databases">
        <title>Sequencing the genomes of 1000 actinobacteria strains.</title>
        <authorList>
            <person name="Klenk H.-P."/>
        </authorList>
    </citation>
    <scope>NUCLEOTIDE SEQUENCE [LARGE SCALE GENOMIC DNA]</scope>
    <source>
        <strain evidence="9 10">DSM 45823</strain>
    </source>
</reference>
<evidence type="ECO:0000256" key="3">
    <source>
        <dbReference type="ARBA" id="ARBA00022475"/>
    </source>
</evidence>
<dbReference type="PANTHER" id="PTHR30561:SF0">
    <property type="entry name" value="GUANIDINIUM EXPORTER"/>
    <property type="match status" value="1"/>
</dbReference>
<dbReference type="PANTHER" id="PTHR30561">
    <property type="entry name" value="SMR FAMILY PROTON-DEPENDENT DRUG EFFLUX TRANSPORTER SUGE"/>
    <property type="match status" value="1"/>
</dbReference>
<evidence type="ECO:0000313" key="10">
    <source>
        <dbReference type="Proteomes" id="UP000539313"/>
    </source>
</evidence>
<accession>A0A7W3R9R2</accession>
<dbReference type="InterPro" id="IPR000390">
    <property type="entry name" value="Small_drug/metabolite_transptr"/>
</dbReference>
<evidence type="ECO:0000256" key="4">
    <source>
        <dbReference type="ARBA" id="ARBA00022692"/>
    </source>
</evidence>
<sequence length="92" mass="9613">MWAVAFKQSDSFSRLWPSVVGVVTAVASVVLLAVALRHLPVGTAYAVWTGLGAVGVAVVGMLRFGESASPSRLLFLALILTGVIGLRFVEDA</sequence>
<dbReference type="GO" id="GO:0022857">
    <property type="term" value="F:transmembrane transporter activity"/>
    <property type="evidence" value="ECO:0007669"/>
    <property type="project" value="InterPro"/>
</dbReference>
<evidence type="ECO:0000313" key="9">
    <source>
        <dbReference type="EMBL" id="MBA9005027.1"/>
    </source>
</evidence>
<evidence type="ECO:0000256" key="5">
    <source>
        <dbReference type="ARBA" id="ARBA00022989"/>
    </source>
</evidence>
<gene>
    <name evidence="9" type="ORF">HNR21_003909</name>
</gene>
<keyword evidence="4 7" id="KW-0812">Transmembrane</keyword>
<dbReference type="EMBL" id="JACJII010000001">
    <property type="protein sequence ID" value="MBA9005027.1"/>
    <property type="molecule type" value="Genomic_DNA"/>
</dbReference>
<dbReference type="RefSeq" id="WP_312881108.1">
    <property type="nucleotide sequence ID" value="NZ_JACJII010000001.1"/>
</dbReference>
<keyword evidence="10" id="KW-1185">Reference proteome</keyword>
<feature type="transmembrane region" description="Helical" evidence="8">
    <location>
        <begin position="43"/>
        <end position="65"/>
    </location>
</feature>
<dbReference type="InterPro" id="IPR045324">
    <property type="entry name" value="Small_multidrug_res"/>
</dbReference>
<comment type="similarity">
    <text evidence="7">Belongs to the drug/metabolite transporter (DMT) superfamily. Small multidrug resistance (SMR) (TC 2.A.7.1) family.</text>
</comment>
<dbReference type="GO" id="GO:0005886">
    <property type="term" value="C:plasma membrane"/>
    <property type="evidence" value="ECO:0007669"/>
    <property type="project" value="UniProtKB-SubCell"/>
</dbReference>
<evidence type="ECO:0000256" key="8">
    <source>
        <dbReference type="SAM" id="Phobius"/>
    </source>
</evidence>
<dbReference type="AlphaFoldDB" id="A0A7W3R9R2"/>
<dbReference type="Proteomes" id="UP000539313">
    <property type="component" value="Unassembled WGS sequence"/>
</dbReference>
<dbReference type="SUPFAM" id="SSF103481">
    <property type="entry name" value="Multidrug resistance efflux transporter EmrE"/>
    <property type="match status" value="1"/>
</dbReference>
<name>A0A7W3R9R2_9ACTN</name>
<comment type="subcellular location">
    <subcellularLocation>
        <location evidence="1 7">Cell membrane</location>
        <topology evidence="1 7">Multi-pass membrane protein</topology>
    </subcellularLocation>
</comment>
<feature type="transmembrane region" description="Helical" evidence="8">
    <location>
        <begin position="71"/>
        <end position="89"/>
    </location>
</feature>
<dbReference type="Gene3D" id="1.10.3730.20">
    <property type="match status" value="1"/>
</dbReference>
<evidence type="ECO:0000256" key="1">
    <source>
        <dbReference type="ARBA" id="ARBA00004651"/>
    </source>
</evidence>
<evidence type="ECO:0000256" key="7">
    <source>
        <dbReference type="RuleBase" id="RU003942"/>
    </source>
</evidence>